<dbReference type="SUPFAM" id="SSF51182">
    <property type="entry name" value="RmlC-like cupins"/>
    <property type="match status" value="1"/>
</dbReference>
<feature type="chain" id="PRO_5026939102" description="DUF4437 domain-containing protein" evidence="1">
    <location>
        <begin position="22"/>
        <end position="152"/>
    </location>
</feature>
<dbReference type="KEGG" id="uru:DSM104443_01754"/>
<dbReference type="Gene3D" id="2.60.120.10">
    <property type="entry name" value="Jelly Rolls"/>
    <property type="match status" value="1"/>
</dbReference>
<keyword evidence="3" id="KW-1185">Reference proteome</keyword>
<evidence type="ECO:0000256" key="1">
    <source>
        <dbReference type="SAM" id="SignalP"/>
    </source>
</evidence>
<gene>
    <name evidence="2" type="ORF">DSM104443_01754</name>
</gene>
<feature type="signal peptide" evidence="1">
    <location>
        <begin position="1"/>
        <end position="21"/>
    </location>
</feature>
<protein>
    <recommendedName>
        <fullName evidence="4">DUF4437 domain-containing protein</fullName>
    </recommendedName>
</protein>
<sequence>MHAGKCLLVVMTSLLAGCASSSVQPLGESMIVVPIEAAQFVPVDPASPNGTQVAVLSGDPTSGPSAMLMRLRKGGGTPHIHSSDYQLVVLQGTMKHLGKGQAAADGKPLNPGSYWFQPGGKTHADPCLTDECLLFIVWAGKRDGRLPTEGDQ</sequence>
<dbReference type="InterPro" id="IPR028013">
    <property type="entry name" value="DUF4437"/>
</dbReference>
<dbReference type="InterPro" id="IPR014710">
    <property type="entry name" value="RmlC-like_jellyroll"/>
</dbReference>
<proteinExistence type="predicted"/>
<dbReference type="EMBL" id="CP053069">
    <property type="protein sequence ID" value="QJR10687.1"/>
    <property type="molecule type" value="Genomic_DNA"/>
</dbReference>
<accession>A0A6M4GYU1</accession>
<dbReference type="PROSITE" id="PS51257">
    <property type="entry name" value="PROKAR_LIPOPROTEIN"/>
    <property type="match status" value="1"/>
</dbReference>
<organism evidence="2 3">
    <name type="scientific">Usitatibacter rugosus</name>
    <dbReference type="NCBI Taxonomy" id="2732067"/>
    <lineage>
        <taxon>Bacteria</taxon>
        <taxon>Pseudomonadati</taxon>
        <taxon>Pseudomonadota</taxon>
        <taxon>Betaproteobacteria</taxon>
        <taxon>Nitrosomonadales</taxon>
        <taxon>Usitatibacteraceae</taxon>
        <taxon>Usitatibacter</taxon>
    </lineage>
</organism>
<name>A0A6M4GYU1_9PROT</name>
<evidence type="ECO:0000313" key="3">
    <source>
        <dbReference type="Proteomes" id="UP000501534"/>
    </source>
</evidence>
<keyword evidence="1" id="KW-0732">Signal</keyword>
<evidence type="ECO:0000313" key="2">
    <source>
        <dbReference type="EMBL" id="QJR10687.1"/>
    </source>
</evidence>
<reference evidence="2 3" key="1">
    <citation type="submission" date="2020-04" db="EMBL/GenBank/DDBJ databases">
        <title>Usitatibacter rugosus gen. nov., sp. nov. and Usitatibacter palustris sp. nov., novel members of Usitatibacteraceae fam. nov. within the order Nitrosomonadales isolated from soil.</title>
        <authorList>
            <person name="Huber K.J."/>
            <person name="Neumann-Schaal M."/>
            <person name="Geppert A."/>
            <person name="Luckner M."/>
            <person name="Wanner G."/>
            <person name="Overmann J."/>
        </authorList>
    </citation>
    <scope>NUCLEOTIDE SEQUENCE [LARGE SCALE GENOMIC DNA]</scope>
    <source>
        <strain evidence="2 3">0125_3</strain>
    </source>
</reference>
<dbReference type="Pfam" id="PF14499">
    <property type="entry name" value="DUF4437"/>
    <property type="match status" value="1"/>
</dbReference>
<dbReference type="AlphaFoldDB" id="A0A6M4GYU1"/>
<dbReference type="Proteomes" id="UP000501534">
    <property type="component" value="Chromosome"/>
</dbReference>
<dbReference type="InterPro" id="IPR011051">
    <property type="entry name" value="RmlC_Cupin_sf"/>
</dbReference>
<evidence type="ECO:0008006" key="4">
    <source>
        <dbReference type="Google" id="ProtNLM"/>
    </source>
</evidence>